<dbReference type="AlphaFoldDB" id="A0AAJ3SGG9"/>
<feature type="transmembrane region" description="Helical" evidence="1">
    <location>
        <begin position="100"/>
        <end position="121"/>
    </location>
</feature>
<gene>
    <name evidence="2" type="ORF">ParKJ_08400</name>
</gene>
<keyword evidence="1" id="KW-0472">Membrane</keyword>
<dbReference type="Pfam" id="PF07843">
    <property type="entry name" value="DUF1634"/>
    <property type="match status" value="1"/>
</dbReference>
<protein>
    <submittedName>
        <fullName evidence="2">DUF1634 domain-containing protein</fullName>
    </submittedName>
</protein>
<evidence type="ECO:0000313" key="3">
    <source>
        <dbReference type="Proteomes" id="UP001246473"/>
    </source>
</evidence>
<feature type="transmembrane region" description="Helical" evidence="1">
    <location>
        <begin position="62"/>
        <end position="88"/>
    </location>
</feature>
<sequence>MSGAASTGRRLEHWLARLLHYGTWVATGIVAIGLAISLLRTGDGKLGKLASALSGMRTLPEMLSISAGMHVMTAGIALFILLPIMRLILMLGMFLHQRDYRFSAIAALVLLIVAAGLLAGAV</sequence>
<evidence type="ECO:0000313" key="2">
    <source>
        <dbReference type="EMBL" id="MDT8837432.1"/>
    </source>
</evidence>
<accession>A0AAJ3SGG9</accession>
<dbReference type="RefSeq" id="WP_028200241.1">
    <property type="nucleotide sequence ID" value="NZ_CADFGE010000016.1"/>
</dbReference>
<proteinExistence type="predicted"/>
<comment type="caution">
    <text evidence="2">The sequence shown here is derived from an EMBL/GenBank/DDBJ whole genome shotgun (WGS) entry which is preliminary data.</text>
</comment>
<organism evidence="2 3">
    <name type="scientific">Paraburkholderia fungorum</name>
    <dbReference type="NCBI Taxonomy" id="134537"/>
    <lineage>
        <taxon>Bacteria</taxon>
        <taxon>Pseudomonadati</taxon>
        <taxon>Pseudomonadota</taxon>
        <taxon>Betaproteobacteria</taxon>
        <taxon>Burkholderiales</taxon>
        <taxon>Burkholderiaceae</taxon>
        <taxon>Paraburkholderia</taxon>
    </lineage>
</organism>
<dbReference type="Proteomes" id="UP001246473">
    <property type="component" value="Unassembled WGS sequence"/>
</dbReference>
<name>A0AAJ3SGG9_9BURK</name>
<dbReference type="EMBL" id="JANSLM010000002">
    <property type="protein sequence ID" value="MDT8837432.1"/>
    <property type="molecule type" value="Genomic_DNA"/>
</dbReference>
<dbReference type="InterPro" id="IPR012861">
    <property type="entry name" value="DUF1634"/>
</dbReference>
<evidence type="ECO:0000256" key="1">
    <source>
        <dbReference type="SAM" id="Phobius"/>
    </source>
</evidence>
<keyword evidence="1" id="KW-0812">Transmembrane</keyword>
<reference evidence="2" key="1">
    <citation type="submission" date="2022-08" db="EMBL/GenBank/DDBJ databases">
        <authorList>
            <person name="Kim S.-J."/>
        </authorList>
    </citation>
    <scope>NUCLEOTIDE SEQUENCE</scope>
    <source>
        <strain evidence="2">KJ</strain>
    </source>
</reference>
<keyword evidence="1" id="KW-1133">Transmembrane helix</keyword>
<feature type="transmembrane region" description="Helical" evidence="1">
    <location>
        <begin position="21"/>
        <end position="42"/>
    </location>
</feature>